<dbReference type="Proteomes" id="UP000507962">
    <property type="component" value="Unassembled WGS sequence"/>
</dbReference>
<accession>A0A4U8YMM5</accession>
<keyword evidence="1" id="KW-0732">Signal</keyword>
<organism evidence="3 4">
    <name type="scientific">Desulfoluna butyratoxydans</name>
    <dbReference type="NCBI Taxonomy" id="231438"/>
    <lineage>
        <taxon>Bacteria</taxon>
        <taxon>Pseudomonadati</taxon>
        <taxon>Thermodesulfobacteriota</taxon>
        <taxon>Desulfobacteria</taxon>
        <taxon>Desulfobacterales</taxon>
        <taxon>Desulfolunaceae</taxon>
        <taxon>Desulfoluna</taxon>
    </lineage>
</organism>
<dbReference type="RefSeq" id="WP_180140582.1">
    <property type="nucleotide sequence ID" value="NZ_CAADHO010000003.1"/>
</dbReference>
<reference evidence="3 4" key="1">
    <citation type="submission" date="2019-03" db="EMBL/GenBank/DDBJ databases">
        <authorList>
            <person name="Nijsse B."/>
        </authorList>
    </citation>
    <scope>NUCLEOTIDE SEQUENCE [LARGE SCALE GENOMIC DNA]</scope>
    <source>
        <strain evidence="3">Desulfoluna butyratoxydans MSL71</strain>
    </source>
</reference>
<dbReference type="SUPFAM" id="SSF48695">
    <property type="entry name" value="Multiheme cytochromes"/>
    <property type="match status" value="1"/>
</dbReference>
<dbReference type="CDD" id="cd08168">
    <property type="entry name" value="Cytochrom_C3"/>
    <property type="match status" value="1"/>
</dbReference>
<dbReference type="InterPro" id="IPR036280">
    <property type="entry name" value="Multihaem_cyt_sf"/>
</dbReference>
<name>A0A4U8YMM5_9BACT</name>
<dbReference type="AlphaFoldDB" id="A0A4U8YMM5"/>
<proteinExistence type="predicted"/>
<evidence type="ECO:0000313" key="3">
    <source>
        <dbReference type="EMBL" id="VFQ44767.1"/>
    </source>
</evidence>
<dbReference type="EMBL" id="CAADHO010000003">
    <property type="protein sequence ID" value="VFQ44767.1"/>
    <property type="molecule type" value="Genomic_DNA"/>
</dbReference>
<dbReference type="InterPro" id="IPR029467">
    <property type="entry name" value="Cyt_c7-like"/>
</dbReference>
<gene>
    <name evidence="3" type="ORF">MSL71_24240</name>
</gene>
<evidence type="ECO:0000256" key="1">
    <source>
        <dbReference type="SAM" id="SignalP"/>
    </source>
</evidence>
<evidence type="ECO:0000259" key="2">
    <source>
        <dbReference type="Pfam" id="PF14522"/>
    </source>
</evidence>
<dbReference type="Pfam" id="PF14522">
    <property type="entry name" value="Cytochrome_C7"/>
    <property type="match status" value="1"/>
</dbReference>
<sequence length="111" mass="11792">MRRVGSVLAAVLLVGVCCAFAGQGSESLVLPVEGKYGEVAFPHWNHQATLGDCNTCHGMFPQETGAIHRLIADNGLKKKQVMNNCRACHRTTAKAGNPSGPVKCFDCHAKG</sequence>
<feature type="signal peptide" evidence="1">
    <location>
        <begin position="1"/>
        <end position="21"/>
    </location>
</feature>
<keyword evidence="4" id="KW-1185">Reference proteome</keyword>
<feature type="domain" description="Cytochrome c7-like" evidence="2">
    <location>
        <begin position="39"/>
        <end position="108"/>
    </location>
</feature>
<evidence type="ECO:0000313" key="4">
    <source>
        <dbReference type="Proteomes" id="UP000507962"/>
    </source>
</evidence>
<protein>
    <submittedName>
        <fullName evidence="3">Multihaem cytochrome</fullName>
    </submittedName>
</protein>
<dbReference type="Gene3D" id="3.90.10.10">
    <property type="entry name" value="Cytochrome C3"/>
    <property type="match status" value="1"/>
</dbReference>
<feature type="chain" id="PRO_5020635970" evidence="1">
    <location>
        <begin position="22"/>
        <end position="111"/>
    </location>
</feature>